<dbReference type="Proteomes" id="UP000037326">
    <property type="component" value="Unassembled WGS sequence"/>
</dbReference>
<dbReference type="GO" id="GO:0008168">
    <property type="term" value="F:methyltransferase activity"/>
    <property type="evidence" value="ECO:0007669"/>
    <property type="project" value="UniProtKB-KW"/>
</dbReference>
<dbReference type="PANTHER" id="PTHR11493:SF54">
    <property type="entry name" value="ANAEROBIC SULFITE REDUCTASE SUBUNIT C"/>
    <property type="match status" value="1"/>
</dbReference>
<dbReference type="OrthoDB" id="2452271at2"/>
<comment type="caution">
    <text evidence="6">The sequence shown here is derived from an EMBL/GenBank/DDBJ whole genome shotgun (WGS) entry which is preliminary data.</text>
</comment>
<dbReference type="GO" id="GO:0020037">
    <property type="term" value="F:heme binding"/>
    <property type="evidence" value="ECO:0007669"/>
    <property type="project" value="InterPro"/>
</dbReference>
<evidence type="ECO:0000256" key="4">
    <source>
        <dbReference type="ARBA" id="ARBA00023014"/>
    </source>
</evidence>
<keyword evidence="6" id="KW-0489">Methyltransferase</keyword>
<keyword evidence="1" id="KW-0004">4Fe-4S</keyword>
<sequence length="237" mass="26751">MNAFSHNIPEKTFAKLNKEGEYTRLAVSPGIINKHYTPAQFQTIAEVVGVSGAIKYSASYSMLLSVPTIELTTAKRKLEKAGLYIAKQGQIVAMKACDFCDGDKMEAAQITEELYQQLEGLEVPSRIRINMNGCASACYNAVYDDMGLVYQKDSFDVYLGAVPMGKNAQAGELFVKKVPVQDIENLLQEIIRIYKELAHQKEPFYKFYKRTKAADYWQTIKNHPGNRMTRNKLLNMP</sequence>
<keyword evidence="4" id="KW-0411">Iron-sulfur</keyword>
<dbReference type="GO" id="GO:0000103">
    <property type="term" value="P:sulfate assimilation"/>
    <property type="evidence" value="ECO:0007669"/>
    <property type="project" value="TreeGrafter"/>
</dbReference>
<keyword evidence="6" id="KW-0808">Transferase</keyword>
<proteinExistence type="predicted"/>
<accession>A0A0K9FFH3</accession>
<evidence type="ECO:0000256" key="2">
    <source>
        <dbReference type="ARBA" id="ARBA00022723"/>
    </source>
</evidence>
<dbReference type="Gene3D" id="3.30.413.10">
    <property type="entry name" value="Sulfite Reductase Hemoprotein, domain 1"/>
    <property type="match status" value="1"/>
</dbReference>
<dbReference type="AlphaFoldDB" id="A0A0K9FFH3"/>
<organism evidence="6 7">
    <name type="scientific">Lysinibacillus xylanilyticus</name>
    <dbReference type="NCBI Taxonomy" id="582475"/>
    <lineage>
        <taxon>Bacteria</taxon>
        <taxon>Bacillati</taxon>
        <taxon>Bacillota</taxon>
        <taxon>Bacilli</taxon>
        <taxon>Bacillales</taxon>
        <taxon>Bacillaceae</taxon>
        <taxon>Lysinibacillus</taxon>
    </lineage>
</organism>
<dbReference type="GO" id="GO:0016002">
    <property type="term" value="F:sulfite reductase activity"/>
    <property type="evidence" value="ECO:0007669"/>
    <property type="project" value="TreeGrafter"/>
</dbReference>
<dbReference type="PROSITE" id="PS00365">
    <property type="entry name" value="NIR_SIR"/>
    <property type="match status" value="1"/>
</dbReference>
<feature type="domain" description="Nitrite/sulphite reductase 4Fe-4S" evidence="5">
    <location>
        <begin position="106"/>
        <end position="207"/>
    </location>
</feature>
<dbReference type="GO" id="GO:0046872">
    <property type="term" value="F:metal ion binding"/>
    <property type="evidence" value="ECO:0007669"/>
    <property type="project" value="UniProtKB-KW"/>
</dbReference>
<evidence type="ECO:0000313" key="6">
    <source>
        <dbReference type="EMBL" id="KMY33274.1"/>
    </source>
</evidence>
<evidence type="ECO:0000256" key="1">
    <source>
        <dbReference type="ARBA" id="ARBA00022485"/>
    </source>
</evidence>
<dbReference type="GO" id="GO:0051539">
    <property type="term" value="F:4 iron, 4 sulfur cluster binding"/>
    <property type="evidence" value="ECO:0007669"/>
    <property type="project" value="UniProtKB-KW"/>
</dbReference>
<dbReference type="InterPro" id="IPR006066">
    <property type="entry name" value="NO2/SO3_Rdtase_FeS/sirohaem_BS"/>
</dbReference>
<name>A0A0K9FFH3_9BACI</name>
<reference evidence="7" key="1">
    <citation type="submission" date="2015-07" db="EMBL/GenBank/DDBJ databases">
        <authorList>
            <consortium name="Consortium for Microbial Forensics and Genomics (microFORGE)"/>
            <person name="Knight B.M."/>
            <person name="Roberts D.P."/>
            <person name="Lin D."/>
            <person name="Hari K."/>
            <person name="Fletcher J."/>
            <person name="Melcher U."/>
            <person name="Blagden T."/>
            <person name="Winegar R.A."/>
        </authorList>
    </citation>
    <scope>NUCLEOTIDE SEQUENCE [LARGE SCALE GENOMIC DNA]</scope>
    <source>
        <strain evidence="7">DSM 23493</strain>
    </source>
</reference>
<dbReference type="GO" id="GO:0050311">
    <property type="term" value="F:sulfite reductase (ferredoxin) activity"/>
    <property type="evidence" value="ECO:0007669"/>
    <property type="project" value="TreeGrafter"/>
</dbReference>
<dbReference type="InterPro" id="IPR045854">
    <property type="entry name" value="NO2/SO3_Rdtase_4Fe4S_sf"/>
</dbReference>
<protein>
    <submittedName>
        <fullName evidence="6">Precorrin-3B methylase</fullName>
    </submittedName>
</protein>
<evidence type="ECO:0000256" key="3">
    <source>
        <dbReference type="ARBA" id="ARBA00023004"/>
    </source>
</evidence>
<dbReference type="SUPFAM" id="SSF56014">
    <property type="entry name" value="Nitrite and sulphite reductase 4Fe-4S domain-like"/>
    <property type="match status" value="1"/>
</dbReference>
<dbReference type="GO" id="GO:0009337">
    <property type="term" value="C:sulfite reductase complex (NADPH)"/>
    <property type="evidence" value="ECO:0007669"/>
    <property type="project" value="TreeGrafter"/>
</dbReference>
<keyword evidence="2" id="KW-0479">Metal-binding</keyword>
<dbReference type="InterPro" id="IPR006067">
    <property type="entry name" value="NO2/SO3_Rdtase_4Fe4S_dom"/>
</dbReference>
<dbReference type="PATRIC" id="fig|582475.4.peg.1766"/>
<evidence type="ECO:0000259" key="5">
    <source>
        <dbReference type="Pfam" id="PF01077"/>
    </source>
</evidence>
<dbReference type="GO" id="GO:0032259">
    <property type="term" value="P:methylation"/>
    <property type="evidence" value="ECO:0007669"/>
    <property type="project" value="UniProtKB-KW"/>
</dbReference>
<keyword evidence="3" id="KW-0408">Iron</keyword>
<dbReference type="PANTHER" id="PTHR11493">
    <property type="entry name" value="SULFITE REDUCTASE [NADPH] SUBUNIT BETA-RELATED"/>
    <property type="match status" value="1"/>
</dbReference>
<dbReference type="InterPro" id="IPR045169">
    <property type="entry name" value="NO2/SO3_Rdtase_4Fe4S_prot"/>
</dbReference>
<evidence type="ECO:0000313" key="7">
    <source>
        <dbReference type="Proteomes" id="UP000037326"/>
    </source>
</evidence>
<gene>
    <name evidence="6" type="ORF">ACZ11_10845</name>
</gene>
<dbReference type="EMBL" id="LFXJ01000005">
    <property type="protein sequence ID" value="KMY33274.1"/>
    <property type="molecule type" value="Genomic_DNA"/>
</dbReference>
<dbReference type="Pfam" id="PF01077">
    <property type="entry name" value="NIR_SIR"/>
    <property type="match status" value="1"/>
</dbReference>